<dbReference type="GO" id="GO:0043565">
    <property type="term" value="F:sequence-specific DNA binding"/>
    <property type="evidence" value="ECO:0007669"/>
    <property type="project" value="InterPro"/>
</dbReference>
<evidence type="ECO:0000313" key="6">
    <source>
        <dbReference type="Proteomes" id="UP000030528"/>
    </source>
</evidence>
<dbReference type="PRINTS" id="PR00032">
    <property type="entry name" value="HTHARAC"/>
</dbReference>
<dbReference type="Pfam" id="PF12833">
    <property type="entry name" value="HTH_18"/>
    <property type="match status" value="1"/>
</dbReference>
<evidence type="ECO:0000256" key="2">
    <source>
        <dbReference type="ARBA" id="ARBA00023125"/>
    </source>
</evidence>
<dbReference type="InterPro" id="IPR009057">
    <property type="entry name" value="Homeodomain-like_sf"/>
</dbReference>
<dbReference type="Proteomes" id="UP000030528">
    <property type="component" value="Unassembled WGS sequence"/>
</dbReference>
<feature type="domain" description="HTH araC/xylS-type" evidence="4">
    <location>
        <begin position="145"/>
        <end position="243"/>
    </location>
</feature>
<dbReference type="EMBL" id="AVPE01000001">
    <property type="protein sequence ID" value="KGX93830.1"/>
    <property type="molecule type" value="Genomic_DNA"/>
</dbReference>
<dbReference type="PROSITE" id="PS00041">
    <property type="entry name" value="HTH_ARAC_FAMILY_1"/>
    <property type="match status" value="1"/>
</dbReference>
<dbReference type="PANTHER" id="PTHR43280:SF28">
    <property type="entry name" value="HTH-TYPE TRANSCRIPTIONAL ACTIVATOR RHAS"/>
    <property type="match status" value="1"/>
</dbReference>
<dbReference type="AlphaFoldDB" id="A0A0A5GRN6"/>
<organism evidence="5 6">
    <name type="scientific">Pontibacillus halophilus JSM 076056 = DSM 19796</name>
    <dbReference type="NCBI Taxonomy" id="1385510"/>
    <lineage>
        <taxon>Bacteria</taxon>
        <taxon>Bacillati</taxon>
        <taxon>Bacillota</taxon>
        <taxon>Bacilli</taxon>
        <taxon>Bacillales</taxon>
        <taxon>Bacillaceae</taxon>
        <taxon>Pontibacillus</taxon>
    </lineage>
</organism>
<protein>
    <submittedName>
        <fullName evidence="5">AraC family transcriptional regulator</fullName>
    </submittedName>
</protein>
<dbReference type="InterPro" id="IPR018062">
    <property type="entry name" value="HTH_AraC-typ_CS"/>
</dbReference>
<evidence type="ECO:0000259" key="4">
    <source>
        <dbReference type="PROSITE" id="PS01124"/>
    </source>
</evidence>
<evidence type="ECO:0000256" key="1">
    <source>
        <dbReference type="ARBA" id="ARBA00023015"/>
    </source>
</evidence>
<sequence>MSTSVNEKPLLNQFRRLQQDNQKNGFLHPSYLLEKQLLIAISEGDEKKGRMILDTIHQDKRPWLAGDPVRSLKNSLIASCTLFTRALIKGGIDPEVAFNLSDAYILHIEKLDDTSLLETLEYDMLRDFILVLKEEDQLKYSKIVNRAISYINEHLIDDLSLEVIAHHSFVSPSYLSHLFKKEAGISIIQFINQKRIEESKYFLLHTETPISEISTMFQFCNQSYFTSLFKKYTGVTPKEFREDLEKPNKKSLYLLQAFFVWLFERASRLQIYESFERSFTFYIQSVLVCFINGYKVNIGNQLGKEVMSWNA</sequence>
<evidence type="ECO:0000256" key="3">
    <source>
        <dbReference type="ARBA" id="ARBA00023163"/>
    </source>
</evidence>
<dbReference type="GO" id="GO:0003700">
    <property type="term" value="F:DNA-binding transcription factor activity"/>
    <property type="evidence" value="ECO:0007669"/>
    <property type="project" value="InterPro"/>
</dbReference>
<dbReference type="PANTHER" id="PTHR43280">
    <property type="entry name" value="ARAC-FAMILY TRANSCRIPTIONAL REGULATOR"/>
    <property type="match status" value="1"/>
</dbReference>
<proteinExistence type="predicted"/>
<keyword evidence="1" id="KW-0805">Transcription regulation</keyword>
<dbReference type="OrthoDB" id="182534at2"/>
<dbReference type="InterPro" id="IPR018060">
    <property type="entry name" value="HTH_AraC"/>
</dbReference>
<gene>
    <name evidence="5" type="ORF">N781_01125</name>
</gene>
<evidence type="ECO:0000313" key="5">
    <source>
        <dbReference type="EMBL" id="KGX93830.1"/>
    </source>
</evidence>
<name>A0A0A5GRN6_9BACI</name>
<reference evidence="5 6" key="1">
    <citation type="submission" date="2013-08" db="EMBL/GenBank/DDBJ databases">
        <authorList>
            <person name="Huang J."/>
            <person name="Wang G."/>
        </authorList>
    </citation>
    <scope>NUCLEOTIDE SEQUENCE [LARGE SCALE GENOMIC DNA]</scope>
    <source>
        <strain evidence="5 6">JSM 076056</strain>
    </source>
</reference>
<dbReference type="SMART" id="SM00342">
    <property type="entry name" value="HTH_ARAC"/>
    <property type="match status" value="1"/>
</dbReference>
<keyword evidence="2" id="KW-0238">DNA-binding</keyword>
<dbReference type="Gene3D" id="1.10.10.60">
    <property type="entry name" value="Homeodomain-like"/>
    <property type="match status" value="2"/>
</dbReference>
<accession>A0A0A5GRN6</accession>
<dbReference type="PROSITE" id="PS01124">
    <property type="entry name" value="HTH_ARAC_FAMILY_2"/>
    <property type="match status" value="1"/>
</dbReference>
<keyword evidence="3" id="KW-0804">Transcription</keyword>
<keyword evidence="6" id="KW-1185">Reference proteome</keyword>
<dbReference type="STRING" id="1385510.GCA_000425205_00253"/>
<dbReference type="RefSeq" id="WP_081658123.1">
    <property type="nucleotide sequence ID" value="NZ_AULI01000001.1"/>
</dbReference>
<dbReference type="InterPro" id="IPR020449">
    <property type="entry name" value="Tscrpt_reg_AraC-type_HTH"/>
</dbReference>
<dbReference type="eggNOG" id="COG2207">
    <property type="taxonomic scope" value="Bacteria"/>
</dbReference>
<dbReference type="SUPFAM" id="SSF46689">
    <property type="entry name" value="Homeodomain-like"/>
    <property type="match status" value="2"/>
</dbReference>
<comment type="caution">
    <text evidence="5">The sequence shown here is derived from an EMBL/GenBank/DDBJ whole genome shotgun (WGS) entry which is preliminary data.</text>
</comment>